<dbReference type="InterPro" id="IPR038467">
    <property type="entry name" value="RF3_dom_3_sf"/>
</dbReference>
<dbReference type="PANTHER" id="PTHR43556:SF2">
    <property type="entry name" value="PEPTIDE CHAIN RELEASE FACTOR RF3"/>
    <property type="match status" value="1"/>
</dbReference>
<evidence type="ECO:0000256" key="4">
    <source>
        <dbReference type="ARBA" id="ARBA00022741"/>
    </source>
</evidence>
<keyword evidence="4" id="KW-0547">Nucleotide-binding</keyword>
<dbReference type="Pfam" id="PF16658">
    <property type="entry name" value="RF3_C"/>
    <property type="match status" value="1"/>
</dbReference>
<dbReference type="OrthoDB" id="9804431at2"/>
<dbReference type="GO" id="GO:0003924">
    <property type="term" value="F:GTPase activity"/>
    <property type="evidence" value="ECO:0007669"/>
    <property type="project" value="InterPro"/>
</dbReference>
<dbReference type="InterPro" id="IPR032090">
    <property type="entry name" value="RF3_C"/>
</dbReference>
<comment type="similarity">
    <text evidence="2">Belongs to the TRAFAC class translation factor GTPase superfamily. Classic translation factor GTPase family. PrfC subfamily.</text>
</comment>
<dbReference type="InterPro" id="IPR009000">
    <property type="entry name" value="Transl_B-barrel_sf"/>
</dbReference>
<evidence type="ECO:0000256" key="7">
    <source>
        <dbReference type="ARBA" id="ARBA00025017"/>
    </source>
</evidence>
<keyword evidence="11" id="KW-1185">Reference proteome</keyword>
<dbReference type="InterPro" id="IPR053905">
    <property type="entry name" value="EF-G-like_DII"/>
</dbReference>
<dbReference type="PROSITE" id="PS00301">
    <property type="entry name" value="G_TR_1"/>
    <property type="match status" value="1"/>
</dbReference>
<evidence type="ECO:0000313" key="11">
    <source>
        <dbReference type="Proteomes" id="UP000298782"/>
    </source>
</evidence>
<dbReference type="PRINTS" id="PR00315">
    <property type="entry name" value="ELONGATNFCT"/>
</dbReference>
<comment type="subcellular location">
    <subcellularLocation>
        <location evidence="1">Cytoplasm</location>
    </subcellularLocation>
</comment>
<dbReference type="SUPFAM" id="SSF54980">
    <property type="entry name" value="EF-G C-terminal domain-like"/>
    <property type="match status" value="1"/>
</dbReference>
<dbReference type="GO" id="GO:0016150">
    <property type="term" value="F:translation release factor activity, codon nonspecific"/>
    <property type="evidence" value="ECO:0007669"/>
    <property type="project" value="TreeGrafter"/>
</dbReference>
<evidence type="ECO:0000313" key="10">
    <source>
        <dbReference type="EMBL" id="QCI26942.1"/>
    </source>
</evidence>
<dbReference type="FunFam" id="3.30.70.3280:FF:000001">
    <property type="entry name" value="Peptide chain release factor 3"/>
    <property type="match status" value="1"/>
</dbReference>
<dbReference type="GO" id="GO:0097216">
    <property type="term" value="F:guanosine tetraphosphate binding"/>
    <property type="evidence" value="ECO:0007669"/>
    <property type="project" value="UniProtKB-ARBA"/>
</dbReference>
<dbReference type="PANTHER" id="PTHR43556">
    <property type="entry name" value="PEPTIDE CHAIN RELEASE FACTOR RF3"/>
    <property type="match status" value="1"/>
</dbReference>
<dbReference type="Gene3D" id="2.40.30.10">
    <property type="entry name" value="Translation factors"/>
    <property type="match status" value="1"/>
</dbReference>
<dbReference type="AlphaFoldDB" id="A0A4D6YD16"/>
<keyword evidence="6" id="KW-0342">GTP-binding</keyword>
<dbReference type="Pfam" id="PF22042">
    <property type="entry name" value="EF-G_D2"/>
    <property type="match status" value="1"/>
</dbReference>
<keyword evidence="5" id="KW-0648">Protein biosynthesis</keyword>
<dbReference type="Gene3D" id="3.30.70.3280">
    <property type="entry name" value="Peptide chain release factor 3, domain III"/>
    <property type="match status" value="1"/>
</dbReference>
<dbReference type="EMBL" id="CP034852">
    <property type="protein sequence ID" value="QCI26942.1"/>
    <property type="molecule type" value="Genomic_DNA"/>
</dbReference>
<dbReference type="NCBIfam" id="NF001964">
    <property type="entry name" value="PRK00741.1"/>
    <property type="match status" value="1"/>
</dbReference>
<evidence type="ECO:0000256" key="3">
    <source>
        <dbReference type="ARBA" id="ARBA00022490"/>
    </source>
</evidence>
<organism evidence="10 11">
    <name type="scientific">Buchnera aphidicola</name>
    <name type="common">Thelaxes californica</name>
    <dbReference type="NCBI Taxonomy" id="1315998"/>
    <lineage>
        <taxon>Bacteria</taxon>
        <taxon>Pseudomonadati</taxon>
        <taxon>Pseudomonadota</taxon>
        <taxon>Gammaproteobacteria</taxon>
        <taxon>Enterobacterales</taxon>
        <taxon>Erwiniaceae</taxon>
        <taxon>Buchnera</taxon>
    </lineage>
</organism>
<reference evidence="10 11" key="2">
    <citation type="submission" date="2019-05" db="EMBL/GenBank/DDBJ databases">
        <title>Genome evolution of the obligate endosymbiont Buchnera aphidicola.</title>
        <authorList>
            <person name="Moran N.A."/>
        </authorList>
    </citation>
    <scope>NUCLEOTIDE SEQUENCE [LARGE SCALE GENOMIC DNA]</scope>
    <source>
        <strain evidence="10 11">Tca</strain>
    </source>
</reference>
<protein>
    <recommendedName>
        <fullName evidence="8">Peptide chain release factor 3</fullName>
    </recommendedName>
</protein>
<comment type="function">
    <text evidence="7">Increases the formation of ribosomal termination complexes and stimulates activities of RF-1 and RF-2. It binds guanine nucleotides and has strong preference for UGA stop codons. It may interact directly with the ribosome. The stimulation of RF-1 and RF-2 is significantly reduced by GTP and GDP, but not by GMP.</text>
</comment>
<dbReference type="InterPro" id="IPR035647">
    <property type="entry name" value="EFG_III/V"/>
</dbReference>
<feature type="domain" description="Tr-type G" evidence="9">
    <location>
        <begin position="15"/>
        <end position="287"/>
    </location>
</feature>
<dbReference type="Gene3D" id="3.40.50.300">
    <property type="entry name" value="P-loop containing nucleotide triphosphate hydrolases"/>
    <property type="match status" value="1"/>
</dbReference>
<dbReference type="Proteomes" id="UP000298782">
    <property type="component" value="Chromosome"/>
</dbReference>
<keyword evidence="3" id="KW-0963">Cytoplasm</keyword>
<dbReference type="InterPro" id="IPR005225">
    <property type="entry name" value="Small_GTP-bd"/>
</dbReference>
<dbReference type="InterPro" id="IPR031157">
    <property type="entry name" value="G_TR_CS"/>
</dbReference>
<dbReference type="Pfam" id="PF00009">
    <property type="entry name" value="GTP_EFTU"/>
    <property type="match status" value="1"/>
</dbReference>
<dbReference type="RefSeq" id="WP_158353792.1">
    <property type="nucleotide sequence ID" value="NZ_CP034852.1"/>
</dbReference>
<dbReference type="PROSITE" id="PS51722">
    <property type="entry name" value="G_TR_2"/>
    <property type="match status" value="1"/>
</dbReference>
<evidence type="ECO:0000256" key="5">
    <source>
        <dbReference type="ARBA" id="ARBA00022917"/>
    </source>
</evidence>
<evidence type="ECO:0000256" key="1">
    <source>
        <dbReference type="ARBA" id="ARBA00004496"/>
    </source>
</evidence>
<dbReference type="SUPFAM" id="SSF52540">
    <property type="entry name" value="P-loop containing nucleoside triphosphate hydrolases"/>
    <property type="match status" value="1"/>
</dbReference>
<gene>
    <name evidence="10" type="ORF">D9V80_02175</name>
</gene>
<dbReference type="GO" id="GO:0005829">
    <property type="term" value="C:cytosol"/>
    <property type="evidence" value="ECO:0007669"/>
    <property type="project" value="TreeGrafter"/>
</dbReference>
<dbReference type="NCBIfam" id="TIGR00503">
    <property type="entry name" value="prfC"/>
    <property type="match status" value="1"/>
</dbReference>
<accession>A0A4D6YD16</accession>
<reference evidence="10 11" key="1">
    <citation type="submission" date="2018-12" db="EMBL/GenBank/DDBJ databases">
        <authorList>
            <person name="Chong R.A."/>
        </authorList>
    </citation>
    <scope>NUCLEOTIDE SEQUENCE [LARGE SCALE GENOMIC DNA]</scope>
    <source>
        <strain evidence="10 11">Tca</strain>
    </source>
</reference>
<evidence type="ECO:0000256" key="8">
    <source>
        <dbReference type="NCBIfam" id="TIGR00503"/>
    </source>
</evidence>
<dbReference type="InterPro" id="IPR004548">
    <property type="entry name" value="PrfC"/>
</dbReference>
<evidence type="ECO:0000259" key="9">
    <source>
        <dbReference type="PROSITE" id="PS51722"/>
    </source>
</evidence>
<dbReference type="GO" id="GO:0005525">
    <property type="term" value="F:GTP binding"/>
    <property type="evidence" value="ECO:0007669"/>
    <property type="project" value="UniProtKB-UniRule"/>
</dbReference>
<proteinExistence type="inferred from homology"/>
<dbReference type="NCBIfam" id="TIGR00231">
    <property type="entry name" value="small_GTP"/>
    <property type="match status" value="1"/>
</dbReference>
<sequence>MNFLINVNEITSEIKKRCTFAIISHPDAGKTTITEKLLYLGDVIRTVGVVKPKKNKKHTQSDWMDIEKKRGISVSTSVLSFSYKNKLINLLDTPGHSDFSEDTYRILSAVDFCLMVIDASKGVESCTQKLLQVAKKKGIPIITFINKIDKDFKNVFLLLDELEKELNMLLSPITYPIEYDNNIIGLYHFQNQKAYWYHNTKSLIYKKKQFLLNTFEKNNLIFTQEDNIKTQFFWKKKINHIQKSYINFQYKDFLLLDVNPVFFGSALDNFGIVFLLNFLVKFGPIPQPKMAYTRKIFPNELKFSGFVFKIQANMNLKHRDRIAFIRVVSGKYFKGIKLFHVRTKKKFSINNAISLLANNRTVLETAYPGDIIGIYNHGNIRIGDSFTESEDIQFSGINNIIPEIFKSVHLINPLHQKRLLKGIFQLEEEGAIQVFKKLNTNEVIIGALGILQFDVVSERLKVEYQIELIYKNVEIHTIRWIFSKNKIRYNDFINDNKDFIGIDNEKNAVYFVPNIIHLNIISEQNLDIFFLKKKKI</sequence>
<dbReference type="InterPro" id="IPR027417">
    <property type="entry name" value="P-loop_NTPase"/>
</dbReference>
<dbReference type="SUPFAM" id="SSF50447">
    <property type="entry name" value="Translation proteins"/>
    <property type="match status" value="1"/>
</dbReference>
<evidence type="ECO:0000256" key="6">
    <source>
        <dbReference type="ARBA" id="ARBA00023134"/>
    </source>
</evidence>
<dbReference type="InterPro" id="IPR000795">
    <property type="entry name" value="T_Tr_GTP-bd_dom"/>
</dbReference>
<evidence type="ECO:0000256" key="2">
    <source>
        <dbReference type="ARBA" id="ARBA00009978"/>
    </source>
</evidence>
<name>A0A4D6YD16_9GAMM</name>